<reference evidence="12 13" key="1">
    <citation type="submission" date="2017-10" db="EMBL/GenBank/DDBJ databases">
        <title>Comparative genomics in systemic dimorphic fungi from Ajellomycetaceae.</title>
        <authorList>
            <person name="Munoz J.F."/>
            <person name="Mcewen J.G."/>
            <person name="Clay O.K."/>
            <person name="Cuomo C.A."/>
        </authorList>
    </citation>
    <scope>NUCLEOTIDE SEQUENCE [LARGE SCALE GENOMIC DNA]</scope>
    <source>
        <strain evidence="12 13">UAMH7299</strain>
    </source>
</reference>
<evidence type="ECO:0000256" key="2">
    <source>
        <dbReference type="ARBA" id="ARBA00022723"/>
    </source>
</evidence>
<keyword evidence="13" id="KW-1185">Reference proteome</keyword>
<name>A0A2B7YL52_POLH7</name>
<feature type="domain" description="C2H2-type" evidence="11">
    <location>
        <begin position="170"/>
        <end position="197"/>
    </location>
</feature>
<comment type="subcellular location">
    <subcellularLocation>
        <location evidence="1">Nucleus</location>
    </subcellularLocation>
</comment>
<dbReference type="AlphaFoldDB" id="A0A2B7YL52"/>
<dbReference type="Gene3D" id="3.30.160.60">
    <property type="entry name" value="Classic Zinc Finger"/>
    <property type="match status" value="2"/>
</dbReference>
<evidence type="ECO:0000256" key="5">
    <source>
        <dbReference type="ARBA" id="ARBA00022833"/>
    </source>
</evidence>
<feature type="compositionally biased region" description="Pro residues" evidence="10">
    <location>
        <begin position="361"/>
        <end position="371"/>
    </location>
</feature>
<keyword evidence="6" id="KW-0805">Transcription regulation</keyword>
<keyword evidence="3" id="KW-0677">Repeat</keyword>
<feature type="compositionally biased region" description="Polar residues" evidence="10">
    <location>
        <begin position="242"/>
        <end position="257"/>
    </location>
</feature>
<dbReference type="InterPro" id="IPR051059">
    <property type="entry name" value="VerF-like"/>
</dbReference>
<keyword evidence="8" id="KW-0539">Nucleus</keyword>
<dbReference type="InterPro" id="IPR013087">
    <property type="entry name" value="Znf_C2H2_type"/>
</dbReference>
<accession>A0A2B7YL52</accession>
<evidence type="ECO:0000256" key="6">
    <source>
        <dbReference type="ARBA" id="ARBA00023015"/>
    </source>
</evidence>
<feature type="region of interest" description="Disordered" evidence="10">
    <location>
        <begin position="216"/>
        <end position="267"/>
    </location>
</feature>
<feature type="compositionally biased region" description="Polar residues" evidence="10">
    <location>
        <begin position="670"/>
        <end position="689"/>
    </location>
</feature>
<evidence type="ECO:0000313" key="13">
    <source>
        <dbReference type="Proteomes" id="UP000224634"/>
    </source>
</evidence>
<feature type="region of interest" description="Disordered" evidence="10">
    <location>
        <begin position="540"/>
        <end position="689"/>
    </location>
</feature>
<keyword evidence="5" id="KW-0862">Zinc</keyword>
<dbReference type="Proteomes" id="UP000224634">
    <property type="component" value="Unassembled WGS sequence"/>
</dbReference>
<sequence>MSTFCAVNPVLTPTERMMDHQRQPVTPTTPRPDLSNTSQPQELALPINTPSGYEGDSGRGTTGGISPKRSNASTASMSNVASTGSPGGSQRSREGSSVHSSIAEDNAGGESDGEHGGSENGIDLANSGPPSKKKKGQRFFCTDYPPCTLSFTRSEHLARHIRKHTGERPFQCHCTRRFSRLDNLRQHAQTVHLNEDIPGDSLAATGTRFQRQVRTDRMGARGRVRAGTTGSQGGHSRGHSRNLSTSSIASTVSTYSQPPELRRRPPPLIMANDASARARLSLETMASPPRTPPNQVHGFTAHSPASSYYTPSTVYPAGADGASAFYPSPASATSGIWGERGAGRRLSVPSGTRPFEFPHPSTYPPPYPRPIAPSNAPQSNTGSIFGSPTGAHTPSDESNLSPSEVDWRRKTWHASSQSFGRPATSGLWFNQSADAPQPGFSSNVQPPREPPPRLPGIESFDQVQLRPTTPPRREPTPMQIDGAEQPNPPATTQPATPAFPPVFSSQAPSTRPPPPISGPGHRRAHVSFDMTFYNNLTKLDIRGNAPSNDASQWSQQTISELQNVASQPHAPPQQPPSHAPSLANGRDTLRPAEQRIEPTPTTPTQNKRHGWLTSTQPPNGPAGQVLHASPEDSSSSEGVVTPSAPVTEYQPAISHNNNDIERHHSHAPTDGSQQPCVPRSSHNNLFPANANSVSRPGFYSGTAGHDSDMGRLEALVAVATSESTGTKFF</sequence>
<evidence type="ECO:0000256" key="1">
    <source>
        <dbReference type="ARBA" id="ARBA00004123"/>
    </source>
</evidence>
<feature type="compositionally biased region" description="Polar residues" evidence="10">
    <location>
        <begin position="545"/>
        <end position="564"/>
    </location>
</feature>
<evidence type="ECO:0000256" key="4">
    <source>
        <dbReference type="ARBA" id="ARBA00022771"/>
    </source>
</evidence>
<comment type="caution">
    <text evidence="12">The sequence shown here is derived from an EMBL/GenBank/DDBJ whole genome shotgun (WGS) entry which is preliminary data.</text>
</comment>
<evidence type="ECO:0000313" key="12">
    <source>
        <dbReference type="EMBL" id="PGH21578.1"/>
    </source>
</evidence>
<feature type="domain" description="C2H2-type" evidence="11">
    <location>
        <begin position="139"/>
        <end position="169"/>
    </location>
</feature>
<keyword evidence="2" id="KW-0479">Metal-binding</keyword>
<feature type="compositionally biased region" description="Polar residues" evidence="10">
    <location>
        <begin position="68"/>
        <end position="90"/>
    </location>
</feature>
<dbReference type="GO" id="GO:0008270">
    <property type="term" value="F:zinc ion binding"/>
    <property type="evidence" value="ECO:0007669"/>
    <property type="project" value="UniProtKB-KW"/>
</dbReference>
<feature type="region of interest" description="Disordered" evidence="10">
    <location>
        <begin position="329"/>
        <end position="523"/>
    </location>
</feature>
<dbReference type="STRING" id="1447883.A0A2B7YL52"/>
<evidence type="ECO:0000259" key="11">
    <source>
        <dbReference type="PROSITE" id="PS50157"/>
    </source>
</evidence>
<dbReference type="GO" id="GO:0051701">
    <property type="term" value="P:biological process involved in interaction with host"/>
    <property type="evidence" value="ECO:0007669"/>
    <property type="project" value="UniProtKB-ARBA"/>
</dbReference>
<evidence type="ECO:0000256" key="8">
    <source>
        <dbReference type="ARBA" id="ARBA00023242"/>
    </source>
</evidence>
<dbReference type="GO" id="GO:0000785">
    <property type="term" value="C:chromatin"/>
    <property type="evidence" value="ECO:0007669"/>
    <property type="project" value="TreeGrafter"/>
</dbReference>
<dbReference type="PANTHER" id="PTHR40626">
    <property type="entry name" value="MIP31509P"/>
    <property type="match status" value="1"/>
</dbReference>
<dbReference type="InterPro" id="IPR036236">
    <property type="entry name" value="Znf_C2H2_sf"/>
</dbReference>
<feature type="compositionally biased region" description="Basic and acidic residues" evidence="10">
    <location>
        <begin position="587"/>
        <end position="596"/>
    </location>
</feature>
<keyword evidence="4 9" id="KW-0863">Zinc-finger</keyword>
<gene>
    <name evidence="12" type="ORF">AJ80_03138</name>
</gene>
<protein>
    <recommendedName>
        <fullName evidence="11">C2H2-type domain-containing protein</fullName>
    </recommendedName>
</protein>
<dbReference type="PANTHER" id="PTHR40626:SF11">
    <property type="entry name" value="ZINC FINGER PROTEIN YPR022C"/>
    <property type="match status" value="1"/>
</dbReference>
<dbReference type="FunFam" id="3.30.160.60:FF:000758">
    <property type="entry name" value="C2H2 transcription factor, putative"/>
    <property type="match status" value="1"/>
</dbReference>
<dbReference type="GO" id="GO:0000981">
    <property type="term" value="F:DNA-binding transcription factor activity, RNA polymerase II-specific"/>
    <property type="evidence" value="ECO:0007669"/>
    <property type="project" value="InterPro"/>
</dbReference>
<dbReference type="FunFam" id="3.30.160.60:FF:000606">
    <property type="entry name" value="C2H2 transcription factor, putative"/>
    <property type="match status" value="1"/>
</dbReference>
<feature type="compositionally biased region" description="Polar residues" evidence="10">
    <location>
        <begin position="378"/>
        <end position="402"/>
    </location>
</feature>
<evidence type="ECO:0000256" key="9">
    <source>
        <dbReference type="PROSITE-ProRule" id="PRU00042"/>
    </source>
</evidence>
<dbReference type="OrthoDB" id="624345at2759"/>
<dbReference type="GO" id="GO:0005634">
    <property type="term" value="C:nucleus"/>
    <property type="evidence" value="ECO:0007669"/>
    <property type="project" value="UniProtKB-SubCell"/>
</dbReference>
<feature type="compositionally biased region" description="Polar residues" evidence="10">
    <location>
        <begin position="427"/>
        <end position="445"/>
    </location>
</feature>
<feature type="region of interest" description="Disordered" evidence="10">
    <location>
        <begin position="1"/>
        <end position="137"/>
    </location>
</feature>
<dbReference type="EMBL" id="PDNA01000033">
    <property type="protein sequence ID" value="PGH21578.1"/>
    <property type="molecule type" value="Genomic_DNA"/>
</dbReference>
<keyword evidence="7" id="KW-0804">Transcription</keyword>
<feature type="compositionally biased region" description="Pro residues" evidence="10">
    <location>
        <begin position="569"/>
        <end position="578"/>
    </location>
</feature>
<evidence type="ECO:0000256" key="10">
    <source>
        <dbReference type="SAM" id="MobiDB-lite"/>
    </source>
</evidence>
<evidence type="ECO:0000256" key="7">
    <source>
        <dbReference type="ARBA" id="ARBA00023163"/>
    </source>
</evidence>
<organism evidence="12 13">
    <name type="scientific">Polytolypa hystricis (strain UAMH7299)</name>
    <dbReference type="NCBI Taxonomy" id="1447883"/>
    <lineage>
        <taxon>Eukaryota</taxon>
        <taxon>Fungi</taxon>
        <taxon>Dikarya</taxon>
        <taxon>Ascomycota</taxon>
        <taxon>Pezizomycotina</taxon>
        <taxon>Eurotiomycetes</taxon>
        <taxon>Eurotiomycetidae</taxon>
        <taxon>Onygenales</taxon>
        <taxon>Onygenales incertae sedis</taxon>
        <taxon>Polytolypa</taxon>
    </lineage>
</organism>
<feature type="compositionally biased region" description="Low complexity" evidence="10">
    <location>
        <begin position="23"/>
        <end position="32"/>
    </location>
</feature>
<dbReference type="GO" id="GO:0000978">
    <property type="term" value="F:RNA polymerase II cis-regulatory region sequence-specific DNA binding"/>
    <property type="evidence" value="ECO:0007669"/>
    <property type="project" value="InterPro"/>
</dbReference>
<dbReference type="PROSITE" id="PS50157">
    <property type="entry name" value="ZINC_FINGER_C2H2_2"/>
    <property type="match status" value="2"/>
</dbReference>
<evidence type="ECO:0000256" key="3">
    <source>
        <dbReference type="ARBA" id="ARBA00022737"/>
    </source>
</evidence>
<proteinExistence type="predicted"/>
<dbReference type="SUPFAM" id="SSF57667">
    <property type="entry name" value="beta-beta-alpha zinc fingers"/>
    <property type="match status" value="1"/>
</dbReference>